<gene>
    <name evidence="2" type="ORF">A2896_00280</name>
</gene>
<evidence type="ECO:0000313" key="2">
    <source>
        <dbReference type="EMBL" id="OGZ24293.1"/>
    </source>
</evidence>
<organism evidence="2 3">
    <name type="scientific">Candidatus Nealsonbacteria bacterium RIFCSPLOWO2_01_FULL_43_32</name>
    <dbReference type="NCBI Taxonomy" id="1801672"/>
    <lineage>
        <taxon>Bacteria</taxon>
        <taxon>Candidatus Nealsoniibacteriota</taxon>
    </lineage>
</organism>
<protein>
    <recommendedName>
        <fullName evidence="4">DUF11 domain-containing protein</fullName>
    </recommendedName>
</protein>
<keyword evidence="1" id="KW-0472">Membrane</keyword>
<dbReference type="STRING" id="1801672.A2896_00280"/>
<dbReference type="AlphaFoldDB" id="A0A1G2EES6"/>
<sequence length="544" mass="61113">MIQLTQNKFMLVIITSALVLGLLGFWYYQRNIYSKEILKLEILGPAEAELAQEVEYTVKYKNNGNVRLEDPRLIFEYPKYSLLQAGQSLRQEVALEAIYPGQEQTLNFKTRLLGKEGEIKQARAWLNYQPKNLKARYESETSYTTQIKSVPLVLEFDLPSKIDSGKEVSFKLNYFSNASYPLSGLGIKLEYPADFEFQSSKPRSLDKTDWDVGLLNKAEGGRIEIIGHIKGEIGEQKQFKAQFGSWQDGEFVVLKETIRGVQIITPSLYISQQINNNSLYVAKAGDALHYEIFFKNIGNDVLNNLFLVAKLEGGLFDLATLKAPLGDFEPGDNSIVFDWRKIPKLQFLAVGEEGRVEFWVELKDDWQISSINDKNQVIRTNISLSQAQKEFVTKVNSKLEMSPKGYYQDEVFGNTGPLPPVAGQQTTYTIIWQVKNYYNDIKNMQVKAILGSNVRLTGKIFPEEANLTFDSNSREVVWKLENLEAGQGVLGTAGPSVAFQLALTPQQAGNLTLVGTARVTGEDEFTGLMTSAEAPVINTADIVQ</sequence>
<accession>A0A1G2EES6</accession>
<reference evidence="2 3" key="1">
    <citation type="journal article" date="2016" name="Nat. Commun.">
        <title>Thousands of microbial genomes shed light on interconnected biogeochemical processes in an aquifer system.</title>
        <authorList>
            <person name="Anantharaman K."/>
            <person name="Brown C.T."/>
            <person name="Hug L.A."/>
            <person name="Sharon I."/>
            <person name="Castelle C.J."/>
            <person name="Probst A.J."/>
            <person name="Thomas B.C."/>
            <person name="Singh A."/>
            <person name="Wilkins M.J."/>
            <person name="Karaoz U."/>
            <person name="Brodie E.L."/>
            <person name="Williams K.H."/>
            <person name="Hubbard S.S."/>
            <person name="Banfield J.F."/>
        </authorList>
    </citation>
    <scope>NUCLEOTIDE SEQUENCE [LARGE SCALE GENOMIC DNA]</scope>
</reference>
<keyword evidence="1" id="KW-1133">Transmembrane helix</keyword>
<proteinExistence type="predicted"/>
<dbReference type="Proteomes" id="UP000178647">
    <property type="component" value="Unassembled WGS sequence"/>
</dbReference>
<comment type="caution">
    <text evidence="2">The sequence shown here is derived from an EMBL/GenBank/DDBJ whole genome shotgun (WGS) entry which is preliminary data.</text>
</comment>
<name>A0A1G2EES6_9BACT</name>
<keyword evidence="1" id="KW-0812">Transmembrane</keyword>
<feature type="transmembrane region" description="Helical" evidence="1">
    <location>
        <begin position="9"/>
        <end position="28"/>
    </location>
</feature>
<evidence type="ECO:0000313" key="3">
    <source>
        <dbReference type="Proteomes" id="UP000178647"/>
    </source>
</evidence>
<dbReference type="EMBL" id="MHMH01000014">
    <property type="protein sequence ID" value="OGZ24293.1"/>
    <property type="molecule type" value="Genomic_DNA"/>
</dbReference>
<evidence type="ECO:0000256" key="1">
    <source>
        <dbReference type="SAM" id="Phobius"/>
    </source>
</evidence>
<evidence type="ECO:0008006" key="4">
    <source>
        <dbReference type="Google" id="ProtNLM"/>
    </source>
</evidence>